<sequence>MLEKIQEDISLASRHIEVLRAVASHQPIGIIKLSELLTVPQHRVRYSLRVLESSGYIRASSAGAMVTPKAEAMFLHLNEDIEEIIQILNRMKRP</sequence>
<dbReference type="InterPro" id="IPR036390">
    <property type="entry name" value="WH_DNA-bd_sf"/>
</dbReference>
<evidence type="ECO:0000313" key="1">
    <source>
        <dbReference type="EMBL" id="PWR73660.1"/>
    </source>
</evidence>
<dbReference type="EMBL" id="QGMZ01000018">
    <property type="protein sequence ID" value="PWR73660.1"/>
    <property type="molecule type" value="Genomic_DNA"/>
</dbReference>
<proteinExistence type="predicted"/>
<name>A0A2V2N4Y6_9EURY</name>
<evidence type="ECO:0008006" key="3">
    <source>
        <dbReference type="Google" id="ProtNLM"/>
    </source>
</evidence>
<dbReference type="AlphaFoldDB" id="A0A2V2N4Y6"/>
<organism evidence="1 2">
    <name type="scientific">Methanospirillum stamsii</name>
    <dbReference type="NCBI Taxonomy" id="1277351"/>
    <lineage>
        <taxon>Archaea</taxon>
        <taxon>Methanobacteriati</taxon>
        <taxon>Methanobacteriota</taxon>
        <taxon>Stenosarchaea group</taxon>
        <taxon>Methanomicrobia</taxon>
        <taxon>Methanomicrobiales</taxon>
        <taxon>Methanospirillaceae</taxon>
        <taxon>Methanospirillum</taxon>
    </lineage>
</organism>
<comment type="caution">
    <text evidence="1">The sequence shown here is derived from an EMBL/GenBank/DDBJ whole genome shotgun (WGS) entry which is preliminary data.</text>
</comment>
<keyword evidence="2" id="KW-1185">Reference proteome</keyword>
<accession>A0A2V2N4Y6</accession>
<dbReference type="Gene3D" id="1.10.10.10">
    <property type="entry name" value="Winged helix-like DNA-binding domain superfamily/Winged helix DNA-binding domain"/>
    <property type="match status" value="1"/>
</dbReference>
<dbReference type="OrthoDB" id="229881at2157"/>
<protein>
    <recommendedName>
        <fullName evidence="3">Transcriptional regulator</fullName>
    </recommendedName>
</protein>
<gene>
    <name evidence="1" type="ORF">DLD82_09805</name>
</gene>
<dbReference type="InterPro" id="IPR036388">
    <property type="entry name" value="WH-like_DNA-bd_sf"/>
</dbReference>
<evidence type="ECO:0000313" key="2">
    <source>
        <dbReference type="Proteomes" id="UP000245934"/>
    </source>
</evidence>
<dbReference type="Proteomes" id="UP000245934">
    <property type="component" value="Unassembled WGS sequence"/>
</dbReference>
<dbReference type="SUPFAM" id="SSF46785">
    <property type="entry name" value="Winged helix' DNA-binding domain"/>
    <property type="match status" value="1"/>
</dbReference>
<reference evidence="1 2" key="1">
    <citation type="submission" date="2018-05" db="EMBL/GenBank/DDBJ databases">
        <title>Draft genome of Methanospirillum stamsii Pt1.</title>
        <authorList>
            <person name="Dueholm M.S."/>
            <person name="Nielsen P.H."/>
            <person name="Bakmann L.F."/>
            <person name="Otzen D.E."/>
        </authorList>
    </citation>
    <scope>NUCLEOTIDE SEQUENCE [LARGE SCALE GENOMIC DNA]</scope>
    <source>
        <strain evidence="1 2">Pt1</strain>
    </source>
</reference>